<proteinExistence type="predicted"/>
<dbReference type="EMBL" id="CM009295">
    <property type="protein sequence ID" value="PNT29146.1"/>
    <property type="molecule type" value="Genomic_DNA"/>
</dbReference>
<evidence type="ECO:0000313" key="2">
    <source>
        <dbReference type="Proteomes" id="UP000006729"/>
    </source>
</evidence>
<accession>A0A2K1ZV32</accession>
<evidence type="ECO:0000313" key="1">
    <source>
        <dbReference type="EMBL" id="PNT29146.1"/>
    </source>
</evidence>
<reference evidence="1 2" key="1">
    <citation type="journal article" date="2006" name="Science">
        <title>The genome of black cottonwood, Populus trichocarpa (Torr. &amp; Gray).</title>
        <authorList>
            <person name="Tuskan G.A."/>
            <person name="Difazio S."/>
            <person name="Jansson S."/>
            <person name="Bohlmann J."/>
            <person name="Grigoriev I."/>
            <person name="Hellsten U."/>
            <person name="Putnam N."/>
            <person name="Ralph S."/>
            <person name="Rombauts S."/>
            <person name="Salamov A."/>
            <person name="Schein J."/>
            <person name="Sterck L."/>
            <person name="Aerts A."/>
            <person name="Bhalerao R.R."/>
            <person name="Bhalerao R.P."/>
            <person name="Blaudez D."/>
            <person name="Boerjan W."/>
            <person name="Brun A."/>
            <person name="Brunner A."/>
            <person name="Busov V."/>
            <person name="Campbell M."/>
            <person name="Carlson J."/>
            <person name="Chalot M."/>
            <person name="Chapman J."/>
            <person name="Chen G.L."/>
            <person name="Cooper D."/>
            <person name="Coutinho P.M."/>
            <person name="Couturier J."/>
            <person name="Covert S."/>
            <person name="Cronk Q."/>
            <person name="Cunningham R."/>
            <person name="Davis J."/>
            <person name="Degroeve S."/>
            <person name="Dejardin A."/>
            <person name="Depamphilis C."/>
            <person name="Detter J."/>
            <person name="Dirks B."/>
            <person name="Dubchak I."/>
            <person name="Duplessis S."/>
            <person name="Ehlting J."/>
            <person name="Ellis B."/>
            <person name="Gendler K."/>
            <person name="Goodstein D."/>
            <person name="Gribskov M."/>
            <person name="Grimwood J."/>
            <person name="Groover A."/>
            <person name="Gunter L."/>
            <person name="Hamberger B."/>
            <person name="Heinze B."/>
            <person name="Helariutta Y."/>
            <person name="Henrissat B."/>
            <person name="Holligan D."/>
            <person name="Holt R."/>
            <person name="Huang W."/>
            <person name="Islam-Faridi N."/>
            <person name="Jones S."/>
            <person name="Jones-Rhoades M."/>
            <person name="Jorgensen R."/>
            <person name="Joshi C."/>
            <person name="Kangasjarvi J."/>
            <person name="Karlsson J."/>
            <person name="Kelleher C."/>
            <person name="Kirkpatrick R."/>
            <person name="Kirst M."/>
            <person name="Kohler A."/>
            <person name="Kalluri U."/>
            <person name="Larimer F."/>
            <person name="Leebens-Mack J."/>
            <person name="Leple J.C."/>
            <person name="Locascio P."/>
            <person name="Lou Y."/>
            <person name="Lucas S."/>
            <person name="Martin F."/>
            <person name="Montanini B."/>
            <person name="Napoli C."/>
            <person name="Nelson D.R."/>
            <person name="Nelson C."/>
            <person name="Nieminen K."/>
            <person name="Nilsson O."/>
            <person name="Pereda V."/>
            <person name="Peter G."/>
            <person name="Philippe R."/>
            <person name="Pilate G."/>
            <person name="Poliakov A."/>
            <person name="Razumovskaya J."/>
            <person name="Richardson P."/>
            <person name="Rinaldi C."/>
            <person name="Ritland K."/>
            <person name="Rouze P."/>
            <person name="Ryaboy D."/>
            <person name="Schmutz J."/>
            <person name="Schrader J."/>
            <person name="Segerman B."/>
            <person name="Shin H."/>
            <person name="Siddiqui A."/>
            <person name="Sterky F."/>
            <person name="Terry A."/>
            <person name="Tsai C.J."/>
            <person name="Uberbacher E."/>
            <person name="Unneberg P."/>
            <person name="Vahala J."/>
            <person name="Wall K."/>
            <person name="Wessler S."/>
            <person name="Yang G."/>
            <person name="Yin T."/>
            <person name="Douglas C."/>
            <person name="Marra M."/>
            <person name="Sandberg G."/>
            <person name="Van de Peer Y."/>
            <person name="Rokhsar D."/>
        </authorList>
    </citation>
    <scope>NUCLEOTIDE SEQUENCE [LARGE SCALE GENOMIC DNA]</scope>
    <source>
        <strain evidence="2">cv. Nisqually</strain>
    </source>
</reference>
<name>A0A2K1ZV32_POPTR</name>
<dbReference type="InParanoid" id="A0A2K1ZV32"/>
<dbReference type="Proteomes" id="UP000006729">
    <property type="component" value="Chromosome 6"/>
</dbReference>
<keyword evidence="2" id="KW-1185">Reference proteome</keyword>
<dbReference type="AlphaFoldDB" id="A0A2K1ZV32"/>
<gene>
    <name evidence="1" type="ORF">POPTR_006G013100</name>
</gene>
<organism evidence="1 2">
    <name type="scientific">Populus trichocarpa</name>
    <name type="common">Western balsam poplar</name>
    <name type="synonym">Populus balsamifera subsp. trichocarpa</name>
    <dbReference type="NCBI Taxonomy" id="3694"/>
    <lineage>
        <taxon>Eukaryota</taxon>
        <taxon>Viridiplantae</taxon>
        <taxon>Streptophyta</taxon>
        <taxon>Embryophyta</taxon>
        <taxon>Tracheophyta</taxon>
        <taxon>Spermatophyta</taxon>
        <taxon>Magnoliopsida</taxon>
        <taxon>eudicotyledons</taxon>
        <taxon>Gunneridae</taxon>
        <taxon>Pentapetalae</taxon>
        <taxon>rosids</taxon>
        <taxon>fabids</taxon>
        <taxon>Malpighiales</taxon>
        <taxon>Salicaceae</taxon>
        <taxon>Saliceae</taxon>
        <taxon>Populus</taxon>
    </lineage>
</organism>
<sequence length="83" mass="9900">MFLVLSLVHQKPTRFQIWSLILQGEILLILKKQTSWSNLVPAGIHQNPRGTELFLPYPYEAILEKPEFSNRLQRPWWSFSFHH</sequence>
<protein>
    <submittedName>
        <fullName evidence="1">Uncharacterized protein</fullName>
    </submittedName>
</protein>